<feature type="domain" description="ABC3 transporter permease C-terminal" evidence="7">
    <location>
        <begin position="265"/>
        <end position="378"/>
    </location>
</feature>
<feature type="transmembrane region" description="Helical" evidence="6">
    <location>
        <begin position="426"/>
        <end position="445"/>
    </location>
</feature>
<evidence type="ECO:0000313" key="8">
    <source>
        <dbReference type="EMBL" id="MFC3167249.1"/>
    </source>
</evidence>
<evidence type="ECO:0000313" key="9">
    <source>
        <dbReference type="Proteomes" id="UP001595557"/>
    </source>
</evidence>
<dbReference type="EMBL" id="JBHRTE010000019">
    <property type="protein sequence ID" value="MFC3167249.1"/>
    <property type="molecule type" value="Genomic_DNA"/>
</dbReference>
<evidence type="ECO:0000256" key="1">
    <source>
        <dbReference type="ARBA" id="ARBA00004651"/>
    </source>
</evidence>
<evidence type="ECO:0000256" key="6">
    <source>
        <dbReference type="SAM" id="Phobius"/>
    </source>
</evidence>
<feature type="transmembrane region" description="Helical" evidence="6">
    <location>
        <begin position="719"/>
        <end position="738"/>
    </location>
</feature>
<feature type="transmembrane region" description="Helical" evidence="6">
    <location>
        <begin position="803"/>
        <end position="826"/>
    </location>
</feature>
<evidence type="ECO:0000256" key="3">
    <source>
        <dbReference type="ARBA" id="ARBA00022692"/>
    </source>
</evidence>
<sequence>MRAAWRIARRELRGGLAGFWIFLLCLILGVGAIAAVGSVRAAIEAGLDREGAVLLGGDAALRLTYRFAEADERAWMEANAARVSEVVDFRSMAFAGAGADAERALTQVKGVDGNWPLQGQALFDPPMPVEAVLAGQGGLPGAAMDPLLIDRLGLAPGDRFRLGTQDFVLTAALLREPDALSASFGLGPRTLVSTRALEASGLLAPGTLYETGYRLNLRPGDTLDGLRAAAMSEFEGAGMRWRDSRRGAPGVEVFVDRLGSFLVLVGLAGLAVGGIGVSAAVRSYLDAKTPIIATLKTLGAEGRVIFAIYFLQIGALTLLGVAAGLALGGLAPWAAAPLLQARLPIPAEFGIHPVPLAEAGLYGVLTALIFTLLPIARVERVRAAALFRGIGPEARARPRGRYLAALVLAVAGLIGSAALLASVPRLALAVAAGVALAMGALWLAARGLRVLARRLARRRGLRGRPALRLALAAVGNPQEGVTAVVLSLGLGLGVLATVGQIDANLRRAISAELPEQAPSFFFIDIQPDQLGGFLDRLRMEPGVGAVETAPSLRGIITAINDIPARDWGDHWVLRGDRGVSHAEAPPDGAVLTAGEWWNSDYAGPPLVSFGAEEAEELGLSLGDRITVNILGRDITATIANFRQVDFRSGGIGFVMIFDAGSLRGAPQTHIATVHAGGDAEARVLRDVSNAYPNITAVRVRDVAERVGEAMRALARATSLAALATLATGFVVLIGAAAAGERARVFEAAVLKTLGATRGLVLTSFALRSALMGAAAGLVAVAVAVLSAWAILTQVMEMDYRLAAGSALAVIAGGVLATMAAGLVFALRPLSARPARILRAQE</sequence>
<organism evidence="8 9">
    <name type="scientific">Paracoccus fontiphilus</name>
    <dbReference type="NCBI Taxonomy" id="1815556"/>
    <lineage>
        <taxon>Bacteria</taxon>
        <taxon>Pseudomonadati</taxon>
        <taxon>Pseudomonadota</taxon>
        <taxon>Alphaproteobacteria</taxon>
        <taxon>Rhodobacterales</taxon>
        <taxon>Paracoccaceae</taxon>
        <taxon>Paracoccus</taxon>
    </lineage>
</organism>
<dbReference type="Proteomes" id="UP001595557">
    <property type="component" value="Unassembled WGS sequence"/>
</dbReference>
<feature type="transmembrane region" description="Helical" evidence="6">
    <location>
        <begin position="359"/>
        <end position="378"/>
    </location>
</feature>
<feature type="transmembrane region" description="Helical" evidence="6">
    <location>
        <begin position="306"/>
        <end position="339"/>
    </location>
</feature>
<comment type="caution">
    <text evidence="8">The sequence shown here is derived from an EMBL/GenBank/DDBJ whole genome shotgun (WGS) entry which is preliminary data.</text>
</comment>
<keyword evidence="5 6" id="KW-0472">Membrane</keyword>
<feature type="transmembrane region" description="Helical" evidence="6">
    <location>
        <begin position="261"/>
        <end position="285"/>
    </location>
</feature>
<dbReference type="InterPro" id="IPR038766">
    <property type="entry name" value="Membrane_comp_ABC_pdt"/>
</dbReference>
<name>A0ABV7I9D0_9RHOB</name>
<comment type="subcellular location">
    <subcellularLocation>
        <location evidence="1">Cell membrane</location>
        <topology evidence="1">Multi-pass membrane protein</topology>
    </subcellularLocation>
</comment>
<evidence type="ECO:0000256" key="4">
    <source>
        <dbReference type="ARBA" id="ARBA00022989"/>
    </source>
</evidence>
<dbReference type="PANTHER" id="PTHR30287:SF1">
    <property type="entry name" value="INNER MEMBRANE PROTEIN"/>
    <property type="match status" value="1"/>
</dbReference>
<evidence type="ECO:0000256" key="2">
    <source>
        <dbReference type="ARBA" id="ARBA00022475"/>
    </source>
</evidence>
<feature type="domain" description="ABC3 transporter permease C-terminal" evidence="7">
    <location>
        <begin position="720"/>
        <end position="830"/>
    </location>
</feature>
<gene>
    <name evidence="8" type="ORF">ACFOD7_04215</name>
</gene>
<protein>
    <submittedName>
        <fullName evidence="8">ABC transporter permease</fullName>
    </submittedName>
</protein>
<accession>A0ABV7I9D0</accession>
<dbReference type="RefSeq" id="WP_377706792.1">
    <property type="nucleotide sequence ID" value="NZ_JBHRTE010000019.1"/>
</dbReference>
<dbReference type="Pfam" id="PF02687">
    <property type="entry name" value="FtsX"/>
    <property type="match status" value="2"/>
</dbReference>
<keyword evidence="4 6" id="KW-1133">Transmembrane helix</keyword>
<reference evidence="9" key="1">
    <citation type="journal article" date="2019" name="Int. J. Syst. Evol. Microbiol.">
        <title>The Global Catalogue of Microorganisms (GCM) 10K type strain sequencing project: providing services to taxonomists for standard genome sequencing and annotation.</title>
        <authorList>
            <consortium name="The Broad Institute Genomics Platform"/>
            <consortium name="The Broad Institute Genome Sequencing Center for Infectious Disease"/>
            <person name="Wu L."/>
            <person name="Ma J."/>
        </authorList>
    </citation>
    <scope>NUCLEOTIDE SEQUENCE [LARGE SCALE GENOMIC DNA]</scope>
    <source>
        <strain evidence="9">KCTC 52239</strain>
    </source>
</reference>
<evidence type="ECO:0000256" key="5">
    <source>
        <dbReference type="ARBA" id="ARBA00023136"/>
    </source>
</evidence>
<feature type="transmembrane region" description="Helical" evidence="6">
    <location>
        <begin position="402"/>
        <end position="420"/>
    </location>
</feature>
<keyword evidence="3 6" id="KW-0812">Transmembrane</keyword>
<keyword evidence="9" id="KW-1185">Reference proteome</keyword>
<keyword evidence="2" id="KW-1003">Cell membrane</keyword>
<evidence type="ECO:0000259" key="7">
    <source>
        <dbReference type="Pfam" id="PF02687"/>
    </source>
</evidence>
<dbReference type="InterPro" id="IPR003838">
    <property type="entry name" value="ABC3_permease_C"/>
</dbReference>
<dbReference type="PANTHER" id="PTHR30287">
    <property type="entry name" value="MEMBRANE COMPONENT OF PREDICTED ABC SUPERFAMILY METABOLITE UPTAKE TRANSPORTER"/>
    <property type="match status" value="1"/>
</dbReference>
<feature type="transmembrane region" description="Helical" evidence="6">
    <location>
        <begin position="773"/>
        <end position="791"/>
    </location>
</feature>
<proteinExistence type="predicted"/>